<feature type="non-terminal residue" evidence="2">
    <location>
        <position position="1"/>
    </location>
</feature>
<name>A0A821NLB0_9BILA</name>
<keyword evidence="1" id="KW-0175">Coiled coil</keyword>
<evidence type="ECO:0000313" key="2">
    <source>
        <dbReference type="EMBL" id="CAF4790427.1"/>
    </source>
</evidence>
<organism evidence="2 3">
    <name type="scientific">Rotaria socialis</name>
    <dbReference type="NCBI Taxonomy" id="392032"/>
    <lineage>
        <taxon>Eukaryota</taxon>
        <taxon>Metazoa</taxon>
        <taxon>Spiralia</taxon>
        <taxon>Gnathifera</taxon>
        <taxon>Rotifera</taxon>
        <taxon>Eurotatoria</taxon>
        <taxon>Bdelloidea</taxon>
        <taxon>Philodinida</taxon>
        <taxon>Philodinidae</taxon>
        <taxon>Rotaria</taxon>
    </lineage>
</organism>
<protein>
    <submittedName>
        <fullName evidence="2">Uncharacterized protein</fullName>
    </submittedName>
</protein>
<proteinExistence type="predicted"/>
<feature type="coiled-coil region" evidence="1">
    <location>
        <begin position="58"/>
        <end position="120"/>
    </location>
</feature>
<gene>
    <name evidence="2" type="ORF">UJA718_LOCUS40810</name>
</gene>
<evidence type="ECO:0000256" key="1">
    <source>
        <dbReference type="SAM" id="Coils"/>
    </source>
</evidence>
<keyword evidence="3" id="KW-1185">Reference proteome</keyword>
<comment type="caution">
    <text evidence="2">The sequence shown here is derived from an EMBL/GenBank/DDBJ whole genome shotgun (WGS) entry which is preliminary data.</text>
</comment>
<accession>A0A821NLB0</accession>
<sequence>ISIVENQIIQINQLEQKLSQNYVEQGVFQERLNKVEIELQQTLMKKYEVLLQERDVLIEQQSRRLTESQRDMELLSNRSVDCQHVEIQTDEDIKVLYEQLNDLNEKLLTLESQIESQDAVKSKK</sequence>
<evidence type="ECO:0000313" key="3">
    <source>
        <dbReference type="Proteomes" id="UP000663873"/>
    </source>
</evidence>
<reference evidence="2" key="1">
    <citation type="submission" date="2021-02" db="EMBL/GenBank/DDBJ databases">
        <authorList>
            <person name="Nowell W R."/>
        </authorList>
    </citation>
    <scope>NUCLEOTIDE SEQUENCE</scope>
</reference>
<dbReference type="AlphaFoldDB" id="A0A821NLB0"/>
<dbReference type="EMBL" id="CAJOBP010046200">
    <property type="protein sequence ID" value="CAF4790427.1"/>
    <property type="molecule type" value="Genomic_DNA"/>
</dbReference>
<dbReference type="Proteomes" id="UP000663873">
    <property type="component" value="Unassembled WGS sequence"/>
</dbReference>